<sequence>MKDRPGFCDALGRLQQLSSEYVPATAKCWPYLDVLGWIEGLFIDSPQEEAALAEAGLLREHFASLPVTKHNFGLVHYDFEYDNVFYDQTTHSCHVIDFDDAMYHWYAMDIEQALASLRDCLSPYSFNSKKQCF</sequence>
<dbReference type="EMBL" id="CALYLO010000004">
    <property type="protein sequence ID" value="CAH8245863.1"/>
    <property type="molecule type" value="Genomic_DNA"/>
</dbReference>
<dbReference type="InterPro" id="IPR011009">
    <property type="entry name" value="Kinase-like_dom_sf"/>
</dbReference>
<evidence type="ECO:0000313" key="3">
    <source>
        <dbReference type="Proteomes" id="UP001154322"/>
    </source>
</evidence>
<comment type="caution">
    <text evidence="2">The sequence shown here is derived from an EMBL/GenBank/DDBJ whole genome shotgun (WGS) entry which is preliminary data.</text>
</comment>
<name>A0ABM9G2I8_9BACL</name>
<dbReference type="SUPFAM" id="SSF56112">
    <property type="entry name" value="Protein kinase-like (PK-like)"/>
    <property type="match status" value="1"/>
</dbReference>
<dbReference type="Gene3D" id="1.10.510.10">
    <property type="entry name" value="Transferase(Phosphotransferase) domain 1"/>
    <property type="match status" value="1"/>
</dbReference>
<accession>A0ABM9G2I8</accession>
<evidence type="ECO:0000313" key="2">
    <source>
        <dbReference type="EMBL" id="CAH8245863.1"/>
    </source>
</evidence>
<dbReference type="InterPro" id="IPR002575">
    <property type="entry name" value="Aminoglycoside_PTrfase"/>
</dbReference>
<protein>
    <submittedName>
        <fullName evidence="2">Phosphotransferase</fullName>
    </submittedName>
</protein>
<keyword evidence="3" id="KW-1185">Reference proteome</keyword>
<evidence type="ECO:0000259" key="1">
    <source>
        <dbReference type="Pfam" id="PF01636"/>
    </source>
</evidence>
<feature type="domain" description="Aminoglycoside phosphotransferase" evidence="1">
    <location>
        <begin position="9"/>
        <end position="115"/>
    </location>
</feature>
<gene>
    <name evidence="2" type="ORF">WJ0W_003098</name>
</gene>
<proteinExistence type="predicted"/>
<organism evidence="2 3">
    <name type="scientific">Paenibacillus melissococcoides</name>
    <dbReference type="NCBI Taxonomy" id="2912268"/>
    <lineage>
        <taxon>Bacteria</taxon>
        <taxon>Bacillati</taxon>
        <taxon>Bacillota</taxon>
        <taxon>Bacilli</taxon>
        <taxon>Bacillales</taxon>
        <taxon>Paenibacillaceae</taxon>
        <taxon>Paenibacillus</taxon>
    </lineage>
</organism>
<reference evidence="2" key="1">
    <citation type="submission" date="2022-06" db="EMBL/GenBank/DDBJ databases">
        <authorList>
            <person name="Dietemann V."/>
            <person name="Ory F."/>
            <person name="Dainat B."/>
            <person name="Oberhansli S."/>
        </authorList>
    </citation>
    <scope>NUCLEOTIDE SEQUENCE</scope>
    <source>
        <strain evidence="2">Ena-SAMPLE-TAB-26-04-2022-14:26:32:270-5432</strain>
    </source>
</reference>
<dbReference type="Proteomes" id="UP001154322">
    <property type="component" value="Unassembled WGS sequence"/>
</dbReference>
<dbReference type="Pfam" id="PF01636">
    <property type="entry name" value="APH"/>
    <property type="match status" value="1"/>
</dbReference>